<dbReference type="WBParaSite" id="JU765_v2.g465.t3">
    <property type="protein sequence ID" value="JU765_v2.g465.t3"/>
    <property type="gene ID" value="JU765_v2.g465"/>
</dbReference>
<accession>A0AC34R9G7</accession>
<name>A0AC34R9G7_9BILA</name>
<protein>
    <submittedName>
        <fullName evidence="2">Origin recognition complex subunit 1</fullName>
    </submittedName>
</protein>
<dbReference type="Proteomes" id="UP000887576">
    <property type="component" value="Unplaced"/>
</dbReference>
<reference evidence="2" key="1">
    <citation type="submission" date="2022-11" db="UniProtKB">
        <authorList>
            <consortium name="WormBaseParasite"/>
        </authorList>
    </citation>
    <scope>IDENTIFICATION</scope>
</reference>
<proteinExistence type="predicted"/>
<evidence type="ECO:0000313" key="2">
    <source>
        <dbReference type="WBParaSite" id="JU765_v2.g465.t3"/>
    </source>
</evidence>
<organism evidence="1 2">
    <name type="scientific">Panagrolaimus sp. JU765</name>
    <dbReference type="NCBI Taxonomy" id="591449"/>
    <lineage>
        <taxon>Eukaryota</taxon>
        <taxon>Metazoa</taxon>
        <taxon>Ecdysozoa</taxon>
        <taxon>Nematoda</taxon>
        <taxon>Chromadorea</taxon>
        <taxon>Rhabditida</taxon>
        <taxon>Tylenchina</taxon>
        <taxon>Panagrolaimomorpha</taxon>
        <taxon>Panagrolaimoidea</taxon>
        <taxon>Panagrolaimidae</taxon>
        <taxon>Panagrolaimus</taxon>
    </lineage>
</organism>
<sequence length="796" mass="90697">MIKTRQQVLKAKSKIFEESPPPLIKKSKSKIVEESSPRLVKKSKSRIVEESPPLLERKSKFKFVEESLELLKKKSKFELFEELPLPLDNKSKSEDDEECASTSEVKYKVVDESTLKFVDFVVEVPCISQYELMARIEDEEKARKLQEKRANHPLMKFYQALHTSATPDVLLGRQQHLKEIEAFIKTALSPKSNFSTHSIYISGVPGTGKTACVKHVVENIKKKDFTYVYVNGLELVQPNHIFIEIYKGMFPETKRVSSKTARTKLGKIFSVNNSKRKSVLLVIDELDMIVTKRQDIVYDIFDWAATEGSKLAVISIANTLDLPERLLKQRVSSRLGFNRLVFEPYNHEEIEKILNHRVKNVPLFKKGSISLVSRKVASVSGDLRKALELMRRAIEIAVDIEAKELELKHVDNALKESQKSLPEKNVALQVDNALKESQKSLPVLFTKTLSKHQEVLLRSVVQEFRSTGFDEVDFRFVYRNYRTQCSARALEALEMTDSVALLDSLKSSGFIEMKGSGQVDRKITLTHSVEEVESIPQNMLASRWLLTVFGLLLVSSSFVLADDPVDGEIKEEGEEQQNVDEDFKITSSPDAQVSFLFTQPSDAGKTEELVAGKVAKFLIGFANRGEKDFHVHFSQTSFRYPMDFSYHVQNFTAARYMRTVPPKQEATFDFAFIPHESFIGRHYGLVVELHYSDADNVPYVTTVFNSTVLIQEDESAFNPEYYFLFLTGIGFCVLLLMIGQNLLSRFTRKQTRSRPTHETGTNGSDLDFEWIPKELVEKKSPKQGSPRQRRPAAKAN</sequence>
<evidence type="ECO:0000313" key="1">
    <source>
        <dbReference type="Proteomes" id="UP000887576"/>
    </source>
</evidence>